<accession>A0A4D4K1V1</accession>
<sequence>MADWLSHWRTNWLSHWRTDWLSHRRTVAHWLGNRAAYCPAALDKGYRAALRLAPPGPAGVCL</sequence>
<protein>
    <submittedName>
        <fullName evidence="1">Uncharacterized protein</fullName>
    </submittedName>
</protein>
<dbReference type="EMBL" id="BJHV01000001">
    <property type="protein sequence ID" value="GDY40618.1"/>
    <property type="molecule type" value="Genomic_DNA"/>
</dbReference>
<gene>
    <name evidence="1" type="ORF">SANT12839_015000</name>
</gene>
<name>A0A4D4K1V1_9ACTN</name>
<evidence type="ECO:0000313" key="2">
    <source>
        <dbReference type="Proteomes" id="UP000299290"/>
    </source>
</evidence>
<dbReference type="AlphaFoldDB" id="A0A4D4K1V1"/>
<proteinExistence type="predicted"/>
<keyword evidence="2" id="KW-1185">Reference proteome</keyword>
<evidence type="ECO:0000313" key="1">
    <source>
        <dbReference type="EMBL" id="GDY40618.1"/>
    </source>
</evidence>
<comment type="caution">
    <text evidence="1">The sequence shown here is derived from an EMBL/GenBank/DDBJ whole genome shotgun (WGS) entry which is preliminary data.</text>
</comment>
<reference evidence="1 2" key="1">
    <citation type="journal article" date="2020" name="Int. J. Syst. Evol. Microbiol.">
        <title>Reclassification of Streptomyces castelarensis and Streptomyces sporoclivatus as later heterotypic synonyms of Streptomyces antimycoticus.</title>
        <authorList>
            <person name="Komaki H."/>
            <person name="Tamura T."/>
        </authorList>
    </citation>
    <scope>NUCLEOTIDE SEQUENCE [LARGE SCALE GENOMIC DNA]</scope>
    <source>
        <strain evidence="1 2">NBRC 12839</strain>
    </source>
</reference>
<organism evidence="1 2">
    <name type="scientific">Streptomyces antimycoticus</name>
    <dbReference type="NCBI Taxonomy" id="68175"/>
    <lineage>
        <taxon>Bacteria</taxon>
        <taxon>Bacillati</taxon>
        <taxon>Actinomycetota</taxon>
        <taxon>Actinomycetes</taxon>
        <taxon>Kitasatosporales</taxon>
        <taxon>Streptomycetaceae</taxon>
        <taxon>Streptomyces</taxon>
        <taxon>Streptomyces violaceusniger group</taxon>
    </lineage>
</organism>
<dbReference type="Proteomes" id="UP000299290">
    <property type="component" value="Unassembled WGS sequence"/>
</dbReference>